<dbReference type="EMBL" id="JAPTNE010000010">
    <property type="protein sequence ID" value="MCZ0807119.1"/>
    <property type="molecule type" value="Genomic_DNA"/>
</dbReference>
<gene>
    <name evidence="2" type="ORF">O0554_09355</name>
</gene>
<keyword evidence="1" id="KW-1133">Transmembrane helix</keyword>
<evidence type="ECO:0000313" key="3">
    <source>
        <dbReference type="Proteomes" id="UP001077662"/>
    </source>
</evidence>
<name>A0AAP3GD40_BRELA</name>
<organism evidence="2 3">
    <name type="scientific">Brevibacillus laterosporus</name>
    <name type="common">Bacillus laterosporus</name>
    <dbReference type="NCBI Taxonomy" id="1465"/>
    <lineage>
        <taxon>Bacteria</taxon>
        <taxon>Bacillati</taxon>
        <taxon>Bacillota</taxon>
        <taxon>Bacilli</taxon>
        <taxon>Bacillales</taxon>
        <taxon>Paenibacillaceae</taxon>
        <taxon>Brevibacillus</taxon>
    </lineage>
</organism>
<dbReference type="AlphaFoldDB" id="A0AAP3GD40"/>
<accession>A0AAP3GD40</accession>
<keyword evidence="1" id="KW-0812">Transmembrane</keyword>
<dbReference type="RefSeq" id="WP_258074389.1">
    <property type="nucleotide sequence ID" value="NZ_JANSGW010000010.1"/>
</dbReference>
<reference evidence="2" key="1">
    <citation type="submission" date="2022-09" db="EMBL/GenBank/DDBJ databases">
        <title>Genome analysis and characterization of larvicidal activity of Brevibacillus strains.</title>
        <authorList>
            <person name="Patrusheva E.V."/>
            <person name="Izotova A.O."/>
            <person name="Toshchakov S.V."/>
            <person name="Sineoky S.P."/>
        </authorList>
    </citation>
    <scope>NUCLEOTIDE SEQUENCE</scope>
    <source>
        <strain evidence="2">VKPM_B-13247</strain>
    </source>
</reference>
<dbReference type="Proteomes" id="UP001077662">
    <property type="component" value="Unassembled WGS sequence"/>
</dbReference>
<feature type="transmembrane region" description="Helical" evidence="1">
    <location>
        <begin position="14"/>
        <end position="38"/>
    </location>
</feature>
<keyword evidence="1" id="KW-0472">Membrane</keyword>
<comment type="caution">
    <text evidence="2">The sequence shown here is derived from an EMBL/GenBank/DDBJ whole genome shotgun (WGS) entry which is preliminary data.</text>
</comment>
<evidence type="ECO:0000313" key="2">
    <source>
        <dbReference type="EMBL" id="MCZ0807119.1"/>
    </source>
</evidence>
<proteinExistence type="predicted"/>
<evidence type="ECO:0000256" key="1">
    <source>
        <dbReference type="SAM" id="Phobius"/>
    </source>
</evidence>
<protein>
    <submittedName>
        <fullName evidence="2">Uncharacterized protein</fullName>
    </submittedName>
</protein>
<sequence length="43" mass="4457">MAGNPSIGQAVKSFTWVLLSGLGSLYGNILVIGSLVVLSEMSF</sequence>